<keyword evidence="3" id="KW-1185">Reference proteome</keyword>
<feature type="transmembrane region" description="Helical" evidence="1">
    <location>
        <begin position="12"/>
        <end position="28"/>
    </location>
</feature>
<proteinExistence type="predicted"/>
<dbReference type="HOGENOM" id="CLU_685289_0_0_1"/>
<evidence type="ECO:0000256" key="1">
    <source>
        <dbReference type="SAM" id="Phobius"/>
    </source>
</evidence>
<reference evidence="2" key="1">
    <citation type="submission" date="2011-01" db="EMBL/GenBank/DDBJ databases">
        <title>The Genome Sequence of Nematocida parisii strain ERTm3.</title>
        <authorList>
            <consortium name="The Broad Institute Genome Sequencing Platform"/>
            <consortium name="The Broad Institute Genome Sequencing Center for Infectious Disease"/>
            <person name="Cuomo C."/>
            <person name="Troemel E."/>
            <person name="Young S.K."/>
            <person name="Zeng Q."/>
            <person name="Gargeya S."/>
            <person name="Fitzgerald M."/>
            <person name="Haas B."/>
            <person name="Abouelleil A."/>
            <person name="Alvarado L."/>
            <person name="Arachchi H.M."/>
            <person name="Berlin A."/>
            <person name="Chapman S.B."/>
            <person name="Gearin G."/>
            <person name="Goldberg J."/>
            <person name="Griggs A."/>
            <person name="Gujja S."/>
            <person name="Hansen M."/>
            <person name="Heiman D."/>
            <person name="Howarth C."/>
            <person name="Larimer J."/>
            <person name="Lui A."/>
            <person name="MacDonald P.J.P."/>
            <person name="McCowen C."/>
            <person name="Montmayeur A."/>
            <person name="Murphy C."/>
            <person name="Neiman D."/>
            <person name="Pearson M."/>
            <person name="Priest M."/>
            <person name="Roberts A."/>
            <person name="Saif S."/>
            <person name="Shea T."/>
            <person name="Sisk P."/>
            <person name="Stolte C."/>
            <person name="Sykes S."/>
            <person name="Wortman J."/>
            <person name="Nusbaum C."/>
            <person name="Birren B."/>
        </authorList>
    </citation>
    <scope>NUCLEOTIDE SEQUENCE</scope>
    <source>
        <strain evidence="2">ERTm3</strain>
    </source>
</reference>
<feature type="transmembrane region" description="Helical" evidence="1">
    <location>
        <begin position="40"/>
        <end position="61"/>
    </location>
</feature>
<sequence>MKLIARTCRRKAFLYILLLGVLSSYYSSDIESVENKIANLAIYSVFLAPASWNSVIFQAYITKRSPKEAMSISKLVIENNIKQLKSMLKKTSSKKPFKHSLIDLFIKYKEVYLKDFSERDKLFESSINSGQAGDMQRKQIDNYLSLLNKLKKGEEKLLSSSIKKIIQITEDRSTKKEIFDAYNNVLEKTLNSMSTNTPVANTLKNTTQEFITKTKEQLLDIKTNKHNFNLERARFNLGGAIYTPGLLVEIAGKLTTSDKEKFVTDLVHSLLYPLIQLKEKVSGSSPESTKEEVIKYLQSVTNSIDVYFLKKEISSSQELRSESICKRTEEMLDKKKKSQKIDKIQIENTKRMVSTLEEANSSLFKDFVILDSNIISKYTEYIKTGGGDPKLKEEIELFFDLP</sequence>
<organism evidence="2 3">
    <name type="scientific">Nematocida parisii (strain ERTm3)</name>
    <name type="common">Nematode killer fungus</name>
    <dbReference type="NCBI Taxonomy" id="935791"/>
    <lineage>
        <taxon>Eukaryota</taxon>
        <taxon>Fungi</taxon>
        <taxon>Fungi incertae sedis</taxon>
        <taxon>Microsporidia</taxon>
        <taxon>Nematocida</taxon>
    </lineage>
</organism>
<evidence type="ECO:0000313" key="3">
    <source>
        <dbReference type="Proteomes" id="UP000002872"/>
    </source>
</evidence>
<keyword evidence="1" id="KW-0812">Transmembrane</keyword>
<protein>
    <submittedName>
        <fullName evidence="2">Uncharacterized protein</fullName>
    </submittedName>
</protein>
<dbReference type="InParanoid" id="I3EEX8"/>
<gene>
    <name evidence="2" type="ORF">NEQG_01847</name>
</gene>
<dbReference type="EMBL" id="GL870880">
    <property type="protein sequence ID" value="EIJ87775.1"/>
    <property type="molecule type" value="Genomic_DNA"/>
</dbReference>
<dbReference type="AlphaFoldDB" id="I3EEX8"/>
<dbReference type="Proteomes" id="UP000002872">
    <property type="component" value="Unassembled WGS sequence"/>
</dbReference>
<dbReference type="VEuPathDB" id="MicrosporidiaDB:NEQG_01847"/>
<keyword evidence="1" id="KW-0472">Membrane</keyword>
<name>I3EEX8_NEMP3</name>
<dbReference type="OrthoDB" id="2194817at2759"/>
<evidence type="ECO:0000313" key="2">
    <source>
        <dbReference type="EMBL" id="EIJ87775.1"/>
    </source>
</evidence>
<dbReference type="OMA" id="RSESICK"/>
<accession>I3EEX8</accession>
<keyword evidence="1" id="KW-1133">Transmembrane helix</keyword>